<dbReference type="RefSeq" id="WP_258858396.1">
    <property type="nucleotide sequence ID" value="NZ_JANUGV010000009.1"/>
</dbReference>
<reference evidence="2 3" key="1">
    <citation type="submission" date="2022-08" db="EMBL/GenBank/DDBJ databases">
        <title>Reclassification of Massilia species as members of the genera Telluria, Duganella, Pseudoduganella, Mokoshia gen. nov. and Zemynaea gen. nov. using orthogonal and non-orthogonal genome-based approaches.</title>
        <authorList>
            <person name="Bowman J.P."/>
        </authorList>
    </citation>
    <scope>NUCLEOTIDE SEQUENCE [LARGE SCALE GENOMIC DNA]</scope>
    <source>
        <strain evidence="2 3">JCM 31607</strain>
    </source>
</reference>
<dbReference type="Proteomes" id="UP001205861">
    <property type="component" value="Unassembled WGS sequence"/>
</dbReference>
<protein>
    <submittedName>
        <fullName evidence="2">Uncharacterized protein</fullName>
    </submittedName>
</protein>
<keyword evidence="1" id="KW-0732">Signal</keyword>
<keyword evidence="3" id="KW-1185">Reference proteome</keyword>
<sequence>MKKAAAAIAFLACGVTLATEVRPWRFAFQPFSGTYSIYGGDLGDPLPPSEHSKNIAFSVTGQVARKMFDTMAPDLKDACGAEDGKRMRQRAELVCWYDPKYGYECTFGVDLVSGRSISGAIC</sequence>
<evidence type="ECO:0000313" key="2">
    <source>
        <dbReference type="EMBL" id="MCS0610862.1"/>
    </source>
</evidence>
<name>A0ABT2BQR7_9BURK</name>
<proteinExistence type="predicted"/>
<organism evidence="2 3">
    <name type="scientific">Massilia solisilvae</name>
    <dbReference type="NCBI Taxonomy" id="1811225"/>
    <lineage>
        <taxon>Bacteria</taxon>
        <taxon>Pseudomonadati</taxon>
        <taxon>Pseudomonadota</taxon>
        <taxon>Betaproteobacteria</taxon>
        <taxon>Burkholderiales</taxon>
        <taxon>Oxalobacteraceae</taxon>
        <taxon>Telluria group</taxon>
        <taxon>Massilia</taxon>
    </lineage>
</organism>
<gene>
    <name evidence="2" type="ORF">NX773_22080</name>
</gene>
<dbReference type="EMBL" id="JANUGV010000009">
    <property type="protein sequence ID" value="MCS0610862.1"/>
    <property type="molecule type" value="Genomic_DNA"/>
</dbReference>
<accession>A0ABT2BQR7</accession>
<feature type="chain" id="PRO_5046349626" evidence="1">
    <location>
        <begin position="19"/>
        <end position="122"/>
    </location>
</feature>
<comment type="caution">
    <text evidence="2">The sequence shown here is derived from an EMBL/GenBank/DDBJ whole genome shotgun (WGS) entry which is preliminary data.</text>
</comment>
<feature type="signal peptide" evidence="1">
    <location>
        <begin position="1"/>
        <end position="18"/>
    </location>
</feature>
<evidence type="ECO:0000256" key="1">
    <source>
        <dbReference type="SAM" id="SignalP"/>
    </source>
</evidence>
<evidence type="ECO:0000313" key="3">
    <source>
        <dbReference type="Proteomes" id="UP001205861"/>
    </source>
</evidence>